<sequence length="60" mass="6566">MRSFNDVAEEVATLGYLASAYGTLGEREKLQATLNQQLAVARASGNPELEKMALSYQSSW</sequence>
<protein>
    <submittedName>
        <fullName evidence="1">Uncharacterized protein</fullName>
    </submittedName>
</protein>
<keyword evidence="2" id="KW-1185">Reference proteome</keyword>
<accession>A0ACD5GWE1</accession>
<reference evidence="1 2" key="1">
    <citation type="journal article" date="2016" name="Genome Announc.">
        <title>Draft Genome Sequence of the Thermotolerant Cyanobacterium Desertifilum sp. IPPAS B-1220.</title>
        <authorList>
            <person name="Mironov K.S."/>
            <person name="Sinetova M.A."/>
            <person name="Bolatkhan K."/>
            <person name="Zayadan B.K."/>
            <person name="Ustinova V.V."/>
            <person name="Kupriyanova E.V."/>
            <person name="Skrypnik A.N."/>
            <person name="Gogoleva N.E."/>
            <person name="Gogolev Y.V."/>
            <person name="Los D.A."/>
        </authorList>
    </citation>
    <scope>NUCLEOTIDE SEQUENCE [LARGE SCALE GENOMIC DNA]</scope>
    <source>
        <strain evidence="1 2">IPPAS B-1220</strain>
    </source>
</reference>
<organism evidence="1 2">
    <name type="scientific">Desertifilum tharense IPPAS B-1220</name>
    <dbReference type="NCBI Taxonomy" id="1781255"/>
    <lineage>
        <taxon>Bacteria</taxon>
        <taxon>Bacillati</taxon>
        <taxon>Cyanobacteriota</taxon>
        <taxon>Cyanophyceae</taxon>
        <taxon>Desertifilales</taxon>
        <taxon>Desertifilaceae</taxon>
        <taxon>Desertifilum</taxon>
    </lineage>
</organism>
<name>A0ACD5GWE1_9CYAN</name>
<evidence type="ECO:0000313" key="1">
    <source>
        <dbReference type="EMBL" id="XPM65187.1"/>
    </source>
</evidence>
<proteinExistence type="predicted"/>
<dbReference type="Proteomes" id="UP000095472">
    <property type="component" value="Chromosome"/>
</dbReference>
<dbReference type="EMBL" id="CP182909">
    <property type="protein sequence ID" value="XPM65187.1"/>
    <property type="molecule type" value="Genomic_DNA"/>
</dbReference>
<gene>
    <name evidence="1" type="ORF">BH720_005145</name>
</gene>
<evidence type="ECO:0000313" key="2">
    <source>
        <dbReference type="Proteomes" id="UP000095472"/>
    </source>
</evidence>